<evidence type="ECO:0000256" key="5">
    <source>
        <dbReference type="ARBA" id="ARBA00022857"/>
    </source>
</evidence>
<dbReference type="InterPro" id="IPR012259">
    <property type="entry name" value="DHFR"/>
</dbReference>
<dbReference type="PANTHER" id="PTHR48069:SF3">
    <property type="entry name" value="DIHYDROFOLATE REDUCTASE"/>
    <property type="match status" value="1"/>
</dbReference>
<dbReference type="GeneID" id="38112685"/>
<dbReference type="GO" id="GO:0005739">
    <property type="term" value="C:mitochondrion"/>
    <property type="evidence" value="ECO:0007669"/>
    <property type="project" value="TreeGrafter"/>
</dbReference>
<evidence type="ECO:0000256" key="3">
    <source>
        <dbReference type="ARBA" id="ARBA00018886"/>
    </source>
</evidence>
<name>A0A3D8SW68_9EURO</name>
<evidence type="ECO:0000259" key="8">
    <source>
        <dbReference type="PROSITE" id="PS51330"/>
    </source>
</evidence>
<keyword evidence="4" id="KW-0554">One-carbon metabolism</keyword>
<dbReference type="OrthoDB" id="414698at2759"/>
<dbReference type="InterPro" id="IPR017925">
    <property type="entry name" value="DHFR_CS"/>
</dbReference>
<comment type="similarity">
    <text evidence="7">Belongs to the dihydrofolate reductase family.</text>
</comment>
<dbReference type="Gene3D" id="3.40.430.10">
    <property type="entry name" value="Dihydrofolate Reductase, subunit A"/>
    <property type="match status" value="1"/>
</dbReference>
<dbReference type="CDD" id="cd00209">
    <property type="entry name" value="DHFR"/>
    <property type="match status" value="1"/>
</dbReference>
<sequence>MPSPPAIPPLPLTLIVATTPIPSASSASNPTIRTRLGIGLNGTLPWPRIKTDMSFFARVTARPPSPHTPGKKTLTNALIMGRKTYDSIPAKLRPLGKRNNVVISRDGDGSVAGRVRGDLEGKIGRERETALAKAKAAQAQLEEVQAGEKEGEKSGSAVVGAAIAAPAPVAEGKTGAFVEGSLEGALERLDGLAAAGGEEGDGVGHVYVIGGAEIYNASIKLGCGSGSEAESNLKRTVRIVVTDVEKLDGSGFECDTFFPVDREELDSGKWRKVSPAEVTGWVGEEVTGEWIEEGDVRVRMVGYERV</sequence>
<reference evidence="9 10" key="1">
    <citation type="journal article" date="2018" name="IMA Fungus">
        <title>IMA Genome-F 9: Draft genome sequence of Annulohypoxylon stygium, Aspergillus mulundensis, Berkeleyomyces basicola (syn. Thielaviopsis basicola), Ceratocystis smalleyi, two Cercospora beticola strains, Coleophoma cylindrospora, Fusarium fracticaudum, Phialophora cf. hyalina, and Morchella septimelata.</title>
        <authorList>
            <person name="Wingfield B.D."/>
            <person name="Bills G.F."/>
            <person name="Dong Y."/>
            <person name="Huang W."/>
            <person name="Nel W.J."/>
            <person name="Swalarsk-Parry B.S."/>
            <person name="Vaghefi N."/>
            <person name="Wilken P.M."/>
            <person name="An Z."/>
            <person name="de Beer Z.W."/>
            <person name="De Vos L."/>
            <person name="Chen L."/>
            <person name="Duong T.A."/>
            <person name="Gao Y."/>
            <person name="Hammerbacher A."/>
            <person name="Kikkert J.R."/>
            <person name="Li Y."/>
            <person name="Li H."/>
            <person name="Li K."/>
            <person name="Li Q."/>
            <person name="Liu X."/>
            <person name="Ma X."/>
            <person name="Naidoo K."/>
            <person name="Pethybridge S.J."/>
            <person name="Sun J."/>
            <person name="Steenkamp E.T."/>
            <person name="van der Nest M.A."/>
            <person name="van Wyk S."/>
            <person name="Wingfield M.J."/>
            <person name="Xiong C."/>
            <person name="Yue Q."/>
            <person name="Zhang X."/>
        </authorList>
    </citation>
    <scope>NUCLEOTIDE SEQUENCE [LARGE SCALE GENOMIC DNA]</scope>
    <source>
        <strain evidence="9 10">DSM 5745</strain>
    </source>
</reference>
<keyword evidence="10" id="KW-1185">Reference proteome</keyword>
<evidence type="ECO:0000256" key="6">
    <source>
        <dbReference type="ARBA" id="ARBA00023002"/>
    </source>
</evidence>
<dbReference type="RefSeq" id="XP_026607494.1">
    <property type="nucleotide sequence ID" value="XM_026744331.1"/>
</dbReference>
<dbReference type="SUPFAM" id="SSF53597">
    <property type="entry name" value="Dihydrofolate reductase-like"/>
    <property type="match status" value="1"/>
</dbReference>
<gene>
    <name evidence="9" type="ORF">DSM5745_02315</name>
</gene>
<evidence type="ECO:0000256" key="7">
    <source>
        <dbReference type="RuleBase" id="RU004474"/>
    </source>
</evidence>
<comment type="caution">
    <text evidence="9">The sequence shown here is derived from an EMBL/GenBank/DDBJ whole genome shotgun (WGS) entry which is preliminary data.</text>
</comment>
<dbReference type="GO" id="GO:0046654">
    <property type="term" value="P:tetrahydrofolate biosynthetic process"/>
    <property type="evidence" value="ECO:0007669"/>
    <property type="project" value="UniProtKB-UniPathway"/>
</dbReference>
<dbReference type="EC" id="1.5.1.3" evidence="2"/>
<organism evidence="9 10">
    <name type="scientific">Aspergillus mulundensis</name>
    <dbReference type="NCBI Taxonomy" id="1810919"/>
    <lineage>
        <taxon>Eukaryota</taxon>
        <taxon>Fungi</taxon>
        <taxon>Dikarya</taxon>
        <taxon>Ascomycota</taxon>
        <taxon>Pezizomycotina</taxon>
        <taxon>Eurotiomycetes</taxon>
        <taxon>Eurotiomycetidae</taxon>
        <taxon>Eurotiales</taxon>
        <taxon>Aspergillaceae</taxon>
        <taxon>Aspergillus</taxon>
        <taxon>Aspergillus subgen. Nidulantes</taxon>
    </lineage>
</organism>
<comment type="pathway">
    <text evidence="1">Cofactor biosynthesis; tetrahydrofolate biosynthesis; 5,6,7,8-tetrahydrofolate from 7,8-dihydrofolate: step 1/1.</text>
</comment>
<proteinExistence type="inferred from homology"/>
<dbReference type="InterPro" id="IPR024072">
    <property type="entry name" value="DHFR-like_dom_sf"/>
</dbReference>
<dbReference type="EMBL" id="PVWQ01000002">
    <property type="protein sequence ID" value="RDW90540.1"/>
    <property type="molecule type" value="Genomic_DNA"/>
</dbReference>
<dbReference type="STRING" id="1810919.A0A3D8SW68"/>
<keyword evidence="6" id="KW-0560">Oxidoreductase</keyword>
<feature type="domain" description="DHFR" evidence="8">
    <location>
        <begin position="11"/>
        <end position="305"/>
    </location>
</feature>
<protein>
    <recommendedName>
        <fullName evidence="3">Dihydrofolate reductase</fullName>
        <ecNumber evidence="2">1.5.1.3</ecNumber>
    </recommendedName>
</protein>
<dbReference type="GO" id="GO:0004146">
    <property type="term" value="F:dihydrofolate reductase activity"/>
    <property type="evidence" value="ECO:0007669"/>
    <property type="project" value="UniProtKB-EC"/>
</dbReference>
<dbReference type="PROSITE" id="PS51330">
    <property type="entry name" value="DHFR_2"/>
    <property type="match status" value="1"/>
</dbReference>
<dbReference type="GO" id="GO:0050661">
    <property type="term" value="F:NADP binding"/>
    <property type="evidence" value="ECO:0007669"/>
    <property type="project" value="InterPro"/>
</dbReference>
<dbReference type="PANTHER" id="PTHR48069">
    <property type="entry name" value="DIHYDROFOLATE REDUCTASE"/>
    <property type="match status" value="1"/>
</dbReference>
<dbReference type="PRINTS" id="PR00070">
    <property type="entry name" value="DHFR"/>
</dbReference>
<dbReference type="GO" id="GO:0006730">
    <property type="term" value="P:one-carbon metabolic process"/>
    <property type="evidence" value="ECO:0007669"/>
    <property type="project" value="UniProtKB-KW"/>
</dbReference>
<dbReference type="Pfam" id="PF00186">
    <property type="entry name" value="DHFR_1"/>
    <property type="match status" value="1"/>
</dbReference>
<dbReference type="GO" id="GO:0046452">
    <property type="term" value="P:dihydrofolate metabolic process"/>
    <property type="evidence" value="ECO:0007669"/>
    <property type="project" value="TreeGrafter"/>
</dbReference>
<dbReference type="InterPro" id="IPR001796">
    <property type="entry name" value="DHFR_dom"/>
</dbReference>
<accession>A0A3D8SW68</accession>
<dbReference type="GO" id="GO:0046655">
    <property type="term" value="P:folic acid metabolic process"/>
    <property type="evidence" value="ECO:0007669"/>
    <property type="project" value="TreeGrafter"/>
</dbReference>
<keyword evidence="5" id="KW-0521">NADP</keyword>
<evidence type="ECO:0000256" key="2">
    <source>
        <dbReference type="ARBA" id="ARBA00012856"/>
    </source>
</evidence>
<evidence type="ECO:0000313" key="10">
    <source>
        <dbReference type="Proteomes" id="UP000256690"/>
    </source>
</evidence>
<evidence type="ECO:0000256" key="1">
    <source>
        <dbReference type="ARBA" id="ARBA00004903"/>
    </source>
</evidence>
<dbReference type="AlphaFoldDB" id="A0A3D8SW68"/>
<dbReference type="PROSITE" id="PS00075">
    <property type="entry name" value="DHFR_1"/>
    <property type="match status" value="1"/>
</dbReference>
<evidence type="ECO:0000256" key="4">
    <source>
        <dbReference type="ARBA" id="ARBA00022563"/>
    </source>
</evidence>
<dbReference type="UniPathway" id="UPA00077">
    <property type="reaction ID" value="UER00158"/>
</dbReference>
<evidence type="ECO:0000313" key="9">
    <source>
        <dbReference type="EMBL" id="RDW90540.1"/>
    </source>
</evidence>
<dbReference type="Proteomes" id="UP000256690">
    <property type="component" value="Unassembled WGS sequence"/>
</dbReference>